<dbReference type="InterPro" id="IPR001110">
    <property type="entry name" value="UPF0012_CS"/>
</dbReference>
<dbReference type="Proteomes" id="UP001236014">
    <property type="component" value="Chromosome"/>
</dbReference>
<evidence type="ECO:0000259" key="3">
    <source>
        <dbReference type="PROSITE" id="PS50263"/>
    </source>
</evidence>
<dbReference type="PROSITE" id="PS01227">
    <property type="entry name" value="UPF0012"/>
    <property type="match status" value="1"/>
</dbReference>
<evidence type="ECO:0000256" key="2">
    <source>
        <dbReference type="ARBA" id="ARBA00022801"/>
    </source>
</evidence>
<evidence type="ECO:0000313" key="5">
    <source>
        <dbReference type="Proteomes" id="UP001236014"/>
    </source>
</evidence>
<dbReference type="RefSeq" id="WP_285973654.1">
    <property type="nucleotide sequence ID" value="NZ_CP127294.1"/>
</dbReference>
<sequence length="257" mass="27434">MIVAVHQGPYAELPAALAAAAERGAELVVTAEMITTGYAIGAAAVAERAEPAGGPLARELAALARRHGVALVYGYPERAGDTVYNSVQLLSAQGERLANYRKTHFYGEIDHSQFSPGADLVVQADLGGLRVGLLICYDVEFPEPVRAHALAGTQLLLVPTALMRPYERVADALVPIRAHESQLYVVYANRCDTEGELTYCGHSTIASPDETVAKAGDGPELIVADLDPAVLTRPANTYLADRRPELYRSLTEEGPQA</sequence>
<proteinExistence type="inferred from homology"/>
<dbReference type="EMBL" id="CP127294">
    <property type="protein sequence ID" value="WIX83095.1"/>
    <property type="molecule type" value="Genomic_DNA"/>
</dbReference>
<dbReference type="GO" id="GO:0050126">
    <property type="term" value="F:N-carbamoylputrescine amidase activity"/>
    <property type="evidence" value="ECO:0007669"/>
    <property type="project" value="TreeGrafter"/>
</dbReference>
<dbReference type="CDD" id="cd07576">
    <property type="entry name" value="R-amidase_like"/>
    <property type="match status" value="1"/>
</dbReference>
<dbReference type="InterPro" id="IPR036526">
    <property type="entry name" value="C-N_Hydrolase_sf"/>
</dbReference>
<organism evidence="4 5">
    <name type="scientific">Amycolatopsis carbonis</name>
    <dbReference type="NCBI Taxonomy" id="715471"/>
    <lineage>
        <taxon>Bacteria</taxon>
        <taxon>Bacillati</taxon>
        <taxon>Actinomycetota</taxon>
        <taxon>Actinomycetes</taxon>
        <taxon>Pseudonocardiales</taxon>
        <taxon>Pseudonocardiaceae</taxon>
        <taxon>Amycolatopsis</taxon>
    </lineage>
</organism>
<evidence type="ECO:0000313" key="4">
    <source>
        <dbReference type="EMBL" id="WIX83095.1"/>
    </source>
</evidence>
<dbReference type="PANTHER" id="PTHR43674:SF2">
    <property type="entry name" value="BETA-UREIDOPROPIONASE"/>
    <property type="match status" value="1"/>
</dbReference>
<dbReference type="Gene3D" id="3.60.110.10">
    <property type="entry name" value="Carbon-nitrogen hydrolase"/>
    <property type="match status" value="1"/>
</dbReference>
<dbReference type="InterPro" id="IPR044083">
    <property type="entry name" value="RamA-like"/>
</dbReference>
<dbReference type="PROSITE" id="PS50263">
    <property type="entry name" value="CN_HYDROLASE"/>
    <property type="match status" value="1"/>
</dbReference>
<accession>A0A9Y2MVN9</accession>
<reference evidence="4 5" key="1">
    <citation type="submission" date="2023-06" db="EMBL/GenBank/DDBJ databases">
        <authorList>
            <person name="Oyuntsetseg B."/>
            <person name="Kim S.B."/>
        </authorList>
    </citation>
    <scope>NUCLEOTIDE SEQUENCE [LARGE SCALE GENOMIC DNA]</scope>
    <source>
        <strain evidence="4 5">2-15</strain>
    </source>
</reference>
<name>A0A9Y2MVN9_9PSEU</name>
<comment type="similarity">
    <text evidence="1">Belongs to the carbon-nitrogen hydrolase superfamily. NIT1/NIT2 family.</text>
</comment>
<gene>
    <name evidence="4" type="ORF">QRX50_21200</name>
</gene>
<dbReference type="GO" id="GO:0033388">
    <property type="term" value="P:putrescine biosynthetic process from arginine"/>
    <property type="evidence" value="ECO:0007669"/>
    <property type="project" value="TreeGrafter"/>
</dbReference>
<evidence type="ECO:0000256" key="1">
    <source>
        <dbReference type="ARBA" id="ARBA00010613"/>
    </source>
</evidence>
<protein>
    <submittedName>
        <fullName evidence="4">Carbon-nitrogen hydrolase family protein</fullName>
    </submittedName>
</protein>
<keyword evidence="5" id="KW-1185">Reference proteome</keyword>
<dbReference type="AlphaFoldDB" id="A0A9Y2MVN9"/>
<keyword evidence="2 4" id="KW-0378">Hydrolase</keyword>
<dbReference type="InterPro" id="IPR050345">
    <property type="entry name" value="Aliph_Amidase/BUP"/>
</dbReference>
<dbReference type="Pfam" id="PF00795">
    <property type="entry name" value="CN_hydrolase"/>
    <property type="match status" value="1"/>
</dbReference>
<dbReference type="SUPFAM" id="SSF56317">
    <property type="entry name" value="Carbon-nitrogen hydrolase"/>
    <property type="match status" value="1"/>
</dbReference>
<feature type="domain" description="CN hydrolase" evidence="3">
    <location>
        <begin position="1"/>
        <end position="228"/>
    </location>
</feature>
<dbReference type="PANTHER" id="PTHR43674">
    <property type="entry name" value="NITRILASE C965.09-RELATED"/>
    <property type="match status" value="1"/>
</dbReference>
<dbReference type="KEGG" id="acab:QRX50_21200"/>
<dbReference type="InterPro" id="IPR003010">
    <property type="entry name" value="C-N_Hydrolase"/>
</dbReference>